<evidence type="ECO:0000256" key="6">
    <source>
        <dbReference type="ARBA" id="ARBA00022898"/>
    </source>
</evidence>
<dbReference type="InterPro" id="IPR016454">
    <property type="entry name" value="Cysteine_dSase"/>
</dbReference>
<dbReference type="Gene3D" id="3.90.1150.10">
    <property type="entry name" value="Aspartate Aminotransferase, domain 1"/>
    <property type="match status" value="1"/>
</dbReference>
<dbReference type="Proteomes" id="UP001431199">
    <property type="component" value="Unassembled WGS sequence"/>
</dbReference>
<evidence type="ECO:0000256" key="9">
    <source>
        <dbReference type="ARBA" id="ARBA00050776"/>
    </source>
</evidence>
<dbReference type="Gene3D" id="3.40.640.10">
    <property type="entry name" value="Type I PLP-dependent aspartate aminotransferase-like (Major domain)"/>
    <property type="match status" value="1"/>
</dbReference>
<keyword evidence="8" id="KW-0411">Iron-sulfur</keyword>
<evidence type="ECO:0000256" key="7">
    <source>
        <dbReference type="ARBA" id="ARBA00023004"/>
    </source>
</evidence>
<dbReference type="InterPro" id="IPR015422">
    <property type="entry name" value="PyrdxlP-dep_Trfase_small"/>
</dbReference>
<accession>A0ABT2LWG7</accession>
<dbReference type="InterPro" id="IPR000192">
    <property type="entry name" value="Aminotrans_V_dom"/>
</dbReference>
<keyword evidence="4" id="KW-0808">Transferase</keyword>
<comment type="caution">
    <text evidence="12">The sequence shown here is derived from an EMBL/GenBank/DDBJ whole genome shotgun (WGS) entry which is preliminary data.</text>
</comment>
<evidence type="ECO:0000259" key="11">
    <source>
        <dbReference type="Pfam" id="PF00266"/>
    </source>
</evidence>
<dbReference type="PIRSF" id="PIRSF005572">
    <property type="entry name" value="NifS"/>
    <property type="match status" value="1"/>
</dbReference>
<comment type="similarity">
    <text evidence="2">Belongs to the class-V pyridoxal-phosphate-dependent aminotransferase family. NifS/IscS subfamily.</text>
</comment>
<keyword evidence="5" id="KW-0479">Metal-binding</keyword>
<organism evidence="12 13">
    <name type="scientific">Eubacterium album</name>
    <dbReference type="NCBI Taxonomy" id="2978477"/>
    <lineage>
        <taxon>Bacteria</taxon>
        <taxon>Bacillati</taxon>
        <taxon>Bacillota</taxon>
        <taxon>Clostridia</taxon>
        <taxon>Eubacteriales</taxon>
        <taxon>Eubacteriaceae</taxon>
        <taxon>Eubacterium</taxon>
    </lineage>
</organism>
<gene>
    <name evidence="12" type="ORF">N5B56_00740</name>
</gene>
<evidence type="ECO:0000256" key="8">
    <source>
        <dbReference type="ARBA" id="ARBA00023014"/>
    </source>
</evidence>
<dbReference type="RefSeq" id="WP_147585732.1">
    <property type="nucleotide sequence ID" value="NZ_JAODBU010000002.1"/>
</dbReference>
<proteinExistence type="inferred from homology"/>
<dbReference type="PANTHER" id="PTHR11601">
    <property type="entry name" value="CYSTEINE DESULFURYLASE FAMILY MEMBER"/>
    <property type="match status" value="1"/>
</dbReference>
<name>A0ABT2LWG7_9FIRM</name>
<evidence type="ECO:0000256" key="10">
    <source>
        <dbReference type="RuleBase" id="RU004504"/>
    </source>
</evidence>
<protein>
    <recommendedName>
        <fullName evidence="3">cysteine desulfurase</fullName>
        <ecNumber evidence="3">2.8.1.7</ecNumber>
    </recommendedName>
</protein>
<dbReference type="EMBL" id="JAODBU010000002">
    <property type="protein sequence ID" value="MCT7397609.1"/>
    <property type="molecule type" value="Genomic_DNA"/>
</dbReference>
<dbReference type="InterPro" id="IPR015424">
    <property type="entry name" value="PyrdxlP-dep_Trfase"/>
</dbReference>
<keyword evidence="13" id="KW-1185">Reference proteome</keyword>
<feature type="domain" description="Aminotransferase class V" evidence="11">
    <location>
        <begin position="2"/>
        <end position="360"/>
    </location>
</feature>
<evidence type="ECO:0000256" key="5">
    <source>
        <dbReference type="ARBA" id="ARBA00022723"/>
    </source>
</evidence>
<comment type="catalytic activity">
    <reaction evidence="9">
        <text>(sulfur carrier)-H + L-cysteine = (sulfur carrier)-SH + L-alanine</text>
        <dbReference type="Rhea" id="RHEA:43892"/>
        <dbReference type="Rhea" id="RHEA-COMP:14737"/>
        <dbReference type="Rhea" id="RHEA-COMP:14739"/>
        <dbReference type="ChEBI" id="CHEBI:29917"/>
        <dbReference type="ChEBI" id="CHEBI:35235"/>
        <dbReference type="ChEBI" id="CHEBI:57972"/>
        <dbReference type="ChEBI" id="CHEBI:64428"/>
        <dbReference type="EC" id="2.8.1.7"/>
    </reaction>
</comment>
<evidence type="ECO:0000256" key="1">
    <source>
        <dbReference type="ARBA" id="ARBA00001933"/>
    </source>
</evidence>
<dbReference type="PANTHER" id="PTHR11601:SF34">
    <property type="entry name" value="CYSTEINE DESULFURASE"/>
    <property type="match status" value="1"/>
</dbReference>
<evidence type="ECO:0000256" key="2">
    <source>
        <dbReference type="ARBA" id="ARBA00006490"/>
    </source>
</evidence>
<dbReference type="PROSITE" id="PS00595">
    <property type="entry name" value="AA_TRANSFER_CLASS_5"/>
    <property type="match status" value="1"/>
</dbReference>
<keyword evidence="6" id="KW-0663">Pyridoxal phosphate</keyword>
<dbReference type="InterPro" id="IPR020578">
    <property type="entry name" value="Aminotrans_V_PyrdxlP_BS"/>
</dbReference>
<dbReference type="InterPro" id="IPR015421">
    <property type="entry name" value="PyrdxlP-dep_Trfase_major"/>
</dbReference>
<evidence type="ECO:0000313" key="12">
    <source>
        <dbReference type="EMBL" id="MCT7397609.1"/>
    </source>
</evidence>
<sequence>MIYLDNAATTAVCKEAKEAMVPLLEDEYGNPSANYPFGDRAGSIVERARIRMAGMINANPENIIFTSGGTESDNSAVLKIKDIENSHIITTKIEHHAILNTCEYARKKGAEVTYLNVNPDGEINIDELEKSIKENTRLISVMFANNEIGTIEPIAKIGRLARAYGITFHTDAVQAFGHVPINVARMNIDMMSVSAHKFNGPKGVGFLYVRNIDDFEPLIWGGGQENGKRSGTENVAGIAGMEQAAIQSIKNMSYRMQKEQYLRNYLINRVMNEIDDVKLNGHKFKRLPGNANFSFKNINAAKLVEDMGNEGICISAGSACAAAGGKPSQVIMAINVQKEYAYGTVRITISHENTRDEIDRTVEIMKKLIKLQREQ</sequence>
<comment type="cofactor">
    <cofactor evidence="1 10">
        <name>pyridoxal 5'-phosphate</name>
        <dbReference type="ChEBI" id="CHEBI:597326"/>
    </cofactor>
</comment>
<dbReference type="EC" id="2.8.1.7" evidence="3"/>
<dbReference type="SUPFAM" id="SSF53383">
    <property type="entry name" value="PLP-dependent transferases"/>
    <property type="match status" value="1"/>
</dbReference>
<reference evidence="12" key="1">
    <citation type="submission" date="2022-09" db="EMBL/GenBank/DDBJ databases">
        <title>Eubacterium sp. LFL-14 isolated from human feces.</title>
        <authorList>
            <person name="Liu F."/>
        </authorList>
    </citation>
    <scope>NUCLEOTIDE SEQUENCE</scope>
    <source>
        <strain evidence="12">LFL-14</strain>
    </source>
</reference>
<dbReference type="NCBIfam" id="NF002806">
    <property type="entry name" value="PRK02948.1"/>
    <property type="match status" value="1"/>
</dbReference>
<evidence type="ECO:0000313" key="13">
    <source>
        <dbReference type="Proteomes" id="UP001431199"/>
    </source>
</evidence>
<keyword evidence="7" id="KW-0408">Iron</keyword>
<evidence type="ECO:0000256" key="3">
    <source>
        <dbReference type="ARBA" id="ARBA00012239"/>
    </source>
</evidence>
<evidence type="ECO:0000256" key="4">
    <source>
        <dbReference type="ARBA" id="ARBA00022679"/>
    </source>
</evidence>
<dbReference type="Pfam" id="PF00266">
    <property type="entry name" value="Aminotran_5"/>
    <property type="match status" value="1"/>
</dbReference>